<evidence type="ECO:0000256" key="2">
    <source>
        <dbReference type="ARBA" id="ARBA00022695"/>
    </source>
</evidence>
<protein>
    <submittedName>
        <fullName evidence="9">Bifunctional [glutamine synthetase] adenylyltransferase/[glutamine synthetase]-adenylyl-L-tyrosine phosphorylase</fullName>
        <ecNumber evidence="9">2.7.7.42</ecNumber>
        <ecNumber evidence="9">2.7.7.89</ecNumber>
    </submittedName>
</protein>
<keyword evidence="1 9" id="KW-0808">Transferase</keyword>
<proteinExistence type="predicted"/>
<dbReference type="InterPro" id="IPR023057">
    <property type="entry name" value="GlnE"/>
</dbReference>
<dbReference type="GO" id="GO:0008882">
    <property type="term" value="F:[glutamate-ammonia-ligase] adenylyltransferase activity"/>
    <property type="evidence" value="ECO:0007669"/>
    <property type="project" value="UniProtKB-EC"/>
</dbReference>
<keyword evidence="4" id="KW-0067">ATP-binding</keyword>
<evidence type="ECO:0000256" key="3">
    <source>
        <dbReference type="ARBA" id="ARBA00022741"/>
    </source>
</evidence>
<dbReference type="InterPro" id="IPR043519">
    <property type="entry name" value="NT_sf"/>
</dbReference>
<dbReference type="GO" id="GO:0047388">
    <property type="term" value="F:[glutamine synthetase]-adenylyl-L-tyrosine phosphorylase activity"/>
    <property type="evidence" value="ECO:0007669"/>
    <property type="project" value="UniProtKB-EC"/>
</dbReference>
<dbReference type="RefSeq" id="WP_129175300.1">
    <property type="nucleotide sequence ID" value="NZ_JACCBI010000001.1"/>
</dbReference>
<evidence type="ECO:0000256" key="5">
    <source>
        <dbReference type="ARBA" id="ARBA00022842"/>
    </source>
</evidence>
<keyword evidence="2 9" id="KW-0548">Nucleotidyltransferase</keyword>
<dbReference type="InterPro" id="IPR013546">
    <property type="entry name" value="PII_UdlTrfase/GS_AdlTrfase"/>
</dbReference>
<feature type="domain" description="PII-uridylyltransferase/Glutamine-synthetase adenylyltransferase" evidence="8">
    <location>
        <begin position="360"/>
        <end position="499"/>
    </location>
</feature>
<keyword evidence="3" id="KW-0547">Nucleotide-binding</keyword>
<dbReference type="SUPFAM" id="SSF81301">
    <property type="entry name" value="Nucleotidyltransferase"/>
    <property type="match status" value="2"/>
</dbReference>
<dbReference type="EC" id="2.7.7.42" evidence="9"/>
<evidence type="ECO:0000313" key="10">
    <source>
        <dbReference type="Proteomes" id="UP000292686"/>
    </source>
</evidence>
<feature type="domain" description="Glutamate-ammonia ligase adenylyltransferase repeated" evidence="7">
    <location>
        <begin position="83"/>
        <end position="337"/>
    </location>
</feature>
<dbReference type="Gene3D" id="3.30.460.10">
    <property type="entry name" value="Beta Polymerase, domain 2"/>
    <property type="match status" value="2"/>
</dbReference>
<reference evidence="9 10" key="1">
    <citation type="submission" date="2019-01" db="EMBL/GenBank/DDBJ databases">
        <title>Agromyces.</title>
        <authorList>
            <person name="Li J."/>
        </authorList>
    </citation>
    <scope>NUCLEOTIDE SEQUENCE [LARGE SCALE GENOMIC DNA]</scope>
    <source>
        <strain evidence="9 10">DSM 23870</strain>
    </source>
</reference>
<dbReference type="CDD" id="cd05401">
    <property type="entry name" value="NT_GlnE_GlnD_like"/>
    <property type="match status" value="2"/>
</dbReference>
<dbReference type="EC" id="2.7.7.89" evidence="9"/>
<evidence type="ECO:0000256" key="6">
    <source>
        <dbReference type="ARBA" id="ARBA00023268"/>
    </source>
</evidence>
<dbReference type="GO" id="GO:0005524">
    <property type="term" value="F:ATP binding"/>
    <property type="evidence" value="ECO:0007669"/>
    <property type="project" value="UniProtKB-KW"/>
</dbReference>
<dbReference type="Pfam" id="PF03710">
    <property type="entry name" value="GlnE"/>
    <property type="match status" value="2"/>
</dbReference>
<comment type="caution">
    <text evidence="9">The sequence shown here is derived from an EMBL/GenBank/DDBJ whole genome shotgun (WGS) entry which is preliminary data.</text>
</comment>
<dbReference type="Gene3D" id="1.20.120.330">
    <property type="entry name" value="Nucleotidyltransferases domain 2"/>
    <property type="match status" value="2"/>
</dbReference>
<dbReference type="InterPro" id="IPR005190">
    <property type="entry name" value="GlnE_rpt_dom"/>
</dbReference>
<dbReference type="PANTHER" id="PTHR30621:SF0">
    <property type="entry name" value="BIFUNCTIONAL GLUTAMINE SYNTHETASE ADENYLYLTRANSFERASE_ADENYLYL-REMOVING ENZYME"/>
    <property type="match status" value="1"/>
</dbReference>
<dbReference type="GO" id="GO:0005829">
    <property type="term" value="C:cytosol"/>
    <property type="evidence" value="ECO:0007669"/>
    <property type="project" value="TreeGrafter"/>
</dbReference>
<accession>A0A4Q2M7W1</accession>
<evidence type="ECO:0000259" key="7">
    <source>
        <dbReference type="Pfam" id="PF03710"/>
    </source>
</evidence>
<keyword evidence="6" id="KW-0511">Multifunctional enzyme</keyword>
<keyword evidence="5" id="KW-0460">Magnesium</keyword>
<evidence type="ECO:0000313" key="9">
    <source>
        <dbReference type="EMBL" id="RXZ86403.1"/>
    </source>
</evidence>
<name>A0A4Q2M7W1_9MICO</name>
<evidence type="ECO:0000256" key="4">
    <source>
        <dbReference type="ARBA" id="ARBA00022840"/>
    </source>
</evidence>
<feature type="domain" description="PII-uridylyltransferase/Glutamine-synthetase adenylyltransferase" evidence="8">
    <location>
        <begin position="873"/>
        <end position="997"/>
    </location>
</feature>
<organism evidence="9 10">
    <name type="scientific">Agromyces atrinae</name>
    <dbReference type="NCBI Taxonomy" id="592376"/>
    <lineage>
        <taxon>Bacteria</taxon>
        <taxon>Bacillati</taxon>
        <taxon>Actinomycetota</taxon>
        <taxon>Actinomycetes</taxon>
        <taxon>Micrococcales</taxon>
        <taxon>Microbacteriaceae</taxon>
        <taxon>Agromyces</taxon>
    </lineage>
</organism>
<sequence>MPASVPTEPTLTELARTGFTSLDSSAERVGELARASGVATGLLLDAFAIAADPDDAVIAVLQLHERAPDAVSALLADGQAAARFVRVLGASRGLADFFLRHPDQLDVFAEPVVAIPDPDDVRSDLLAVVDGRGTGGPDQAETAWSALRVQYRRRLAELAIFDLTSVDPVAIVDLVAASLAELAGAALDAALDLARQAVSLPEGERAFGRFPAHEVEATRLAIIGMGKAGASELNYVSDVDVIFVADVADGSDLGADRAIEIATRLAMLTMKAISASSVEPDLWEVDPNLRPEGKDGALVRTLDSHVQYYDRWAKSWEFQALLKARPLAGDRALGARYVEAVAPKVWSSASRENFVESVQRMRERVTAHIPDDEIDIQVKLGPGGLRDIEFTVQLLQLVHGRTDASVHQAGTLPALAALADAGYVGRVEAAEFAHDYRVLRLLEHRLQLERLRRTHLMPRGDAELRVIGRASGLAPNATQLREVWQSTRQRVRGLHERLFYRPLLSAVAALPSSGLSLTSEQAEDRLAAIGFRDPRGALAHIGALTAGVSRRATIQRHLLPVMLGWFAEGADPDYGLLAFRRLSDKLGTTHWYLRLLRDSSEAGHRLTRILAGSRYAGELLERTPESVAWLEDDDDLRPRTLAVLSEETKAVVARHGTAEAAAKVLRTARRREVLRLAFAAILERITVEQLGQALSDVTENLVRGLVDAIRAEGAGEFADDGIEFAVIGMGRFGGAELGFGSDADVMYVFRPGRLEGEAAQQRAQKIVSELIRLGSDAHLPLDLDADLRPEGRNGVLARSLDAYRSYYERWSLTWEAQALLRARGVAGDSALIRDFEALADTVRYPAEIDESAVREVKRIKARVENERLPQGADPTRHLKLGRGSLSDVEWFVQLLQLEHASSVPALRTTSTLAALAEAVEAQLITPDDAALLRAAWVFASRARSALTLWLNKTTDVLPVDRIQLEGVARLLEYPPGSASMLEQDYLQITRRSRAVFERGFYGTVERHEPSI</sequence>
<evidence type="ECO:0000256" key="1">
    <source>
        <dbReference type="ARBA" id="ARBA00022679"/>
    </source>
</evidence>
<gene>
    <name evidence="9" type="ORF">ESP50_11670</name>
</gene>
<dbReference type="EMBL" id="SDPM01000005">
    <property type="protein sequence ID" value="RXZ86403.1"/>
    <property type="molecule type" value="Genomic_DNA"/>
</dbReference>
<dbReference type="Proteomes" id="UP000292686">
    <property type="component" value="Unassembled WGS sequence"/>
</dbReference>
<feature type="domain" description="Glutamate-ammonia ligase adenylyltransferase repeated" evidence="7">
    <location>
        <begin position="605"/>
        <end position="836"/>
    </location>
</feature>
<dbReference type="AlphaFoldDB" id="A0A4Q2M7W1"/>
<dbReference type="NCBIfam" id="NF010707">
    <property type="entry name" value="PRK14109.1"/>
    <property type="match status" value="1"/>
</dbReference>
<dbReference type="Pfam" id="PF08335">
    <property type="entry name" value="GlnD_UR_UTase"/>
    <property type="match status" value="2"/>
</dbReference>
<dbReference type="SUPFAM" id="SSF81593">
    <property type="entry name" value="Nucleotidyltransferase substrate binding subunit/domain"/>
    <property type="match status" value="2"/>
</dbReference>
<dbReference type="OrthoDB" id="9759366at2"/>
<evidence type="ECO:0000259" key="8">
    <source>
        <dbReference type="Pfam" id="PF08335"/>
    </source>
</evidence>
<keyword evidence="10" id="KW-1185">Reference proteome</keyword>
<dbReference type="PANTHER" id="PTHR30621">
    <property type="entry name" value="GLUTAMINE SYNTHETASE ADENYLYLTRANSFERASE"/>
    <property type="match status" value="1"/>
</dbReference>
<dbReference type="GO" id="GO:0000820">
    <property type="term" value="P:regulation of glutamine family amino acid metabolic process"/>
    <property type="evidence" value="ECO:0007669"/>
    <property type="project" value="TreeGrafter"/>
</dbReference>